<feature type="compositionally biased region" description="Polar residues" evidence="1">
    <location>
        <begin position="60"/>
        <end position="77"/>
    </location>
</feature>
<reference evidence="2 3" key="1">
    <citation type="journal article" date="2016" name="Mol. Biol. Evol.">
        <title>Comparative Genomics of Early-Diverging Mushroom-Forming Fungi Provides Insights into the Origins of Lignocellulose Decay Capabilities.</title>
        <authorList>
            <person name="Nagy L.G."/>
            <person name="Riley R."/>
            <person name="Tritt A."/>
            <person name="Adam C."/>
            <person name="Daum C."/>
            <person name="Floudas D."/>
            <person name="Sun H."/>
            <person name="Yadav J.S."/>
            <person name="Pangilinan J."/>
            <person name="Larsson K.H."/>
            <person name="Matsuura K."/>
            <person name="Barry K."/>
            <person name="Labutti K."/>
            <person name="Kuo R."/>
            <person name="Ohm R.A."/>
            <person name="Bhattacharya S.S."/>
            <person name="Shirouzu T."/>
            <person name="Yoshinaga Y."/>
            <person name="Martin F.M."/>
            <person name="Grigoriev I.V."/>
            <person name="Hibbett D.S."/>
        </authorList>
    </citation>
    <scope>NUCLEOTIDE SEQUENCE [LARGE SCALE GENOMIC DNA]</scope>
    <source>
        <strain evidence="2 3">CBS 109695</strain>
    </source>
</reference>
<protein>
    <submittedName>
        <fullName evidence="2">Uncharacterized protein</fullName>
    </submittedName>
</protein>
<gene>
    <name evidence="2" type="ORF">FIBSPDRAFT_87030</name>
</gene>
<keyword evidence="3" id="KW-1185">Reference proteome</keyword>
<accession>A0A166E2S0</accession>
<evidence type="ECO:0000313" key="3">
    <source>
        <dbReference type="Proteomes" id="UP000076532"/>
    </source>
</evidence>
<dbReference type="Proteomes" id="UP000076532">
    <property type="component" value="Unassembled WGS sequence"/>
</dbReference>
<feature type="compositionally biased region" description="Basic residues" evidence="1">
    <location>
        <begin position="1"/>
        <end position="11"/>
    </location>
</feature>
<dbReference type="OrthoDB" id="1076608at2759"/>
<sequence length="160" mass="17182">MAIKIRRKQLKKPGSASPSTPPNNDSDGAVNPLTRPSHDHDRLQTHDQGQDPEAQVGLAESSSPPANASCTDSSRASCPSPYPSSARKSTQSPGRASSSRKQMRSSNACEAKLRMLAVYGVDRVWGDPGRVYRDHVECGGAVKEGELAAVIEQDPERCWA</sequence>
<feature type="compositionally biased region" description="Polar residues" evidence="1">
    <location>
        <begin position="16"/>
        <end position="26"/>
    </location>
</feature>
<evidence type="ECO:0000256" key="1">
    <source>
        <dbReference type="SAM" id="MobiDB-lite"/>
    </source>
</evidence>
<dbReference type="EMBL" id="KV417606">
    <property type="protein sequence ID" value="KZP15331.1"/>
    <property type="molecule type" value="Genomic_DNA"/>
</dbReference>
<proteinExistence type="predicted"/>
<dbReference type="AlphaFoldDB" id="A0A166E2S0"/>
<feature type="region of interest" description="Disordered" evidence="1">
    <location>
        <begin position="1"/>
        <end position="108"/>
    </location>
</feature>
<evidence type="ECO:0000313" key="2">
    <source>
        <dbReference type="EMBL" id="KZP15331.1"/>
    </source>
</evidence>
<feature type="compositionally biased region" description="Basic and acidic residues" evidence="1">
    <location>
        <begin position="36"/>
        <end position="49"/>
    </location>
</feature>
<organism evidence="2 3">
    <name type="scientific">Athelia psychrophila</name>
    <dbReference type="NCBI Taxonomy" id="1759441"/>
    <lineage>
        <taxon>Eukaryota</taxon>
        <taxon>Fungi</taxon>
        <taxon>Dikarya</taxon>
        <taxon>Basidiomycota</taxon>
        <taxon>Agaricomycotina</taxon>
        <taxon>Agaricomycetes</taxon>
        <taxon>Agaricomycetidae</taxon>
        <taxon>Atheliales</taxon>
        <taxon>Atheliaceae</taxon>
        <taxon>Athelia</taxon>
    </lineage>
</organism>
<name>A0A166E2S0_9AGAM</name>
<feature type="compositionally biased region" description="Polar residues" evidence="1">
    <location>
        <begin position="86"/>
        <end position="108"/>
    </location>
</feature>